<dbReference type="Pfam" id="PF00563">
    <property type="entry name" value="EAL"/>
    <property type="match status" value="1"/>
</dbReference>
<feature type="domain" description="EAL" evidence="3">
    <location>
        <begin position="145"/>
        <end position="395"/>
    </location>
</feature>
<gene>
    <name evidence="4" type="ORF">P873_11320</name>
</gene>
<dbReference type="SUPFAM" id="SSF51206">
    <property type="entry name" value="cAMP-binding domain-like"/>
    <property type="match status" value="1"/>
</dbReference>
<evidence type="ECO:0000256" key="1">
    <source>
        <dbReference type="ARBA" id="ARBA00004496"/>
    </source>
</evidence>
<evidence type="ECO:0000313" key="4">
    <source>
        <dbReference type="EMBL" id="KFN49355.1"/>
    </source>
</evidence>
<dbReference type="InterPro" id="IPR050706">
    <property type="entry name" value="Cyclic-di-GMP_PDE-like"/>
</dbReference>
<accession>A0A091BYD9</accession>
<dbReference type="InterPro" id="IPR014710">
    <property type="entry name" value="RmlC-like_jellyroll"/>
</dbReference>
<dbReference type="CDD" id="cd00038">
    <property type="entry name" value="CAP_ED"/>
    <property type="match status" value="1"/>
</dbReference>
<feature type="domain" description="Cyclic nucleotide-binding" evidence="2">
    <location>
        <begin position="20"/>
        <end position="118"/>
    </location>
</feature>
<dbReference type="PROSITE" id="PS00889">
    <property type="entry name" value="CNMP_BINDING_2"/>
    <property type="match status" value="1"/>
</dbReference>
<dbReference type="EMBL" id="AWXU01000037">
    <property type="protein sequence ID" value="KFN49355.1"/>
    <property type="molecule type" value="Genomic_DNA"/>
</dbReference>
<dbReference type="GO" id="GO:0005737">
    <property type="term" value="C:cytoplasm"/>
    <property type="evidence" value="ECO:0007669"/>
    <property type="project" value="UniProtKB-SubCell"/>
</dbReference>
<dbReference type="Gene3D" id="3.20.20.450">
    <property type="entry name" value="EAL domain"/>
    <property type="match status" value="1"/>
</dbReference>
<dbReference type="SMART" id="SM00052">
    <property type="entry name" value="EAL"/>
    <property type="match status" value="1"/>
</dbReference>
<dbReference type="Proteomes" id="UP000029391">
    <property type="component" value="Unassembled WGS sequence"/>
</dbReference>
<comment type="caution">
    <text evidence="4">The sequence shown here is derived from an EMBL/GenBank/DDBJ whole genome shotgun (WGS) entry which is preliminary data.</text>
</comment>
<evidence type="ECO:0000259" key="2">
    <source>
        <dbReference type="PROSITE" id="PS50042"/>
    </source>
</evidence>
<dbReference type="SMART" id="SM00100">
    <property type="entry name" value="cNMP"/>
    <property type="match status" value="1"/>
</dbReference>
<dbReference type="CDD" id="cd01948">
    <property type="entry name" value="EAL"/>
    <property type="match status" value="1"/>
</dbReference>
<dbReference type="PANTHER" id="PTHR33121:SF70">
    <property type="entry name" value="SIGNALING PROTEIN YKOW"/>
    <property type="match status" value="1"/>
</dbReference>
<dbReference type="eggNOG" id="COG2200">
    <property type="taxonomic scope" value="Bacteria"/>
</dbReference>
<evidence type="ECO:0000313" key="5">
    <source>
        <dbReference type="Proteomes" id="UP000029391"/>
    </source>
</evidence>
<dbReference type="SUPFAM" id="SSF141868">
    <property type="entry name" value="EAL domain-like"/>
    <property type="match status" value="1"/>
</dbReference>
<dbReference type="InterPro" id="IPR035919">
    <property type="entry name" value="EAL_sf"/>
</dbReference>
<evidence type="ECO:0008006" key="6">
    <source>
        <dbReference type="Google" id="ProtNLM"/>
    </source>
</evidence>
<dbReference type="InterPro" id="IPR001633">
    <property type="entry name" value="EAL_dom"/>
</dbReference>
<dbReference type="PROSITE" id="PS50042">
    <property type="entry name" value="CNMP_BINDING_3"/>
    <property type="match status" value="1"/>
</dbReference>
<dbReference type="Gene3D" id="2.60.120.10">
    <property type="entry name" value="Jelly Rolls"/>
    <property type="match status" value="1"/>
</dbReference>
<comment type="subcellular location">
    <subcellularLocation>
        <location evidence="1">Cytoplasm</location>
    </subcellularLocation>
</comment>
<dbReference type="GO" id="GO:0071111">
    <property type="term" value="F:cyclic-guanylate-specific phosphodiesterase activity"/>
    <property type="evidence" value="ECO:0007669"/>
    <property type="project" value="InterPro"/>
</dbReference>
<reference evidence="4 5" key="1">
    <citation type="submission" date="2013-09" db="EMBL/GenBank/DDBJ databases">
        <title>Genome sequencing of Arenimonas composti.</title>
        <authorList>
            <person name="Chen F."/>
            <person name="Wang G."/>
        </authorList>
    </citation>
    <scope>NUCLEOTIDE SEQUENCE [LARGE SCALE GENOMIC DNA]</scope>
    <source>
        <strain evidence="4 5">TR7-09</strain>
    </source>
</reference>
<dbReference type="PROSITE" id="PS50883">
    <property type="entry name" value="EAL"/>
    <property type="match status" value="1"/>
</dbReference>
<dbReference type="InterPro" id="IPR018488">
    <property type="entry name" value="cNMP-bd_CS"/>
</dbReference>
<dbReference type="InterPro" id="IPR000595">
    <property type="entry name" value="cNMP-bd_dom"/>
</dbReference>
<name>A0A091BYD9_9GAMM</name>
<protein>
    <recommendedName>
        <fullName evidence="6">Cyclic nucleotide-binding domain-containing protein</fullName>
    </recommendedName>
</protein>
<dbReference type="InterPro" id="IPR018490">
    <property type="entry name" value="cNMP-bd_dom_sf"/>
</dbReference>
<evidence type="ECO:0000259" key="3">
    <source>
        <dbReference type="PROSITE" id="PS50883"/>
    </source>
</evidence>
<keyword evidence="5" id="KW-1185">Reference proteome</keyword>
<dbReference type="STRING" id="1121013.GCA_000426365_01671"/>
<dbReference type="PANTHER" id="PTHR33121">
    <property type="entry name" value="CYCLIC DI-GMP PHOSPHODIESTERASE PDEF"/>
    <property type="match status" value="1"/>
</dbReference>
<dbReference type="Pfam" id="PF00027">
    <property type="entry name" value="cNMP_binding"/>
    <property type="match status" value="1"/>
</dbReference>
<proteinExistence type="predicted"/>
<dbReference type="AlphaFoldDB" id="A0A091BYD9"/>
<sequence>MAGRSSEEQEEAMSGLRTRIEAGQILFRQGEIPDSAFLIESGEVEVRVRQGDTEVVLSILGEGDLVGEMAVIDDSYRTATATAITDCVLYRVDRRQIGERLVAADPIIRALLEGQLKRYRGALAALQGQSLPDTSTPSEQLGIDKIRLETQLREALAGHALELSYQPILDIPADRIAGYEALVRWQHPERGPVSPAEFVALAEETSLIVPIGEYVIDVACAAVSRFARAGVDPVPFVAVNVSARQLVHPGLVERILARVHHAGLPAGSLKLEITESRALDIELVARVIELCQRHGIRVALDDFGTGYSHFGQLHRLHFDTVKLDRSFAHAMLADPRAMAIIEHLAELGRALRTDIVVEGVETGEQLAELRRIGCRYAQGYLIGRPRALGEWLASA</sequence>
<organism evidence="4 5">
    <name type="scientific">Arenimonas composti TR7-09 = DSM 18010</name>
    <dbReference type="NCBI Taxonomy" id="1121013"/>
    <lineage>
        <taxon>Bacteria</taxon>
        <taxon>Pseudomonadati</taxon>
        <taxon>Pseudomonadota</taxon>
        <taxon>Gammaproteobacteria</taxon>
        <taxon>Lysobacterales</taxon>
        <taxon>Lysobacteraceae</taxon>
        <taxon>Arenimonas</taxon>
    </lineage>
</organism>